<evidence type="ECO:0000313" key="3">
    <source>
        <dbReference type="Proteomes" id="UP000735302"/>
    </source>
</evidence>
<dbReference type="Proteomes" id="UP000735302">
    <property type="component" value="Unassembled WGS sequence"/>
</dbReference>
<gene>
    <name evidence="2" type="ORF">PoB_001249300</name>
</gene>
<feature type="compositionally biased region" description="Basic and acidic residues" evidence="1">
    <location>
        <begin position="60"/>
        <end position="69"/>
    </location>
</feature>
<reference evidence="2 3" key="1">
    <citation type="journal article" date="2021" name="Elife">
        <title>Chloroplast acquisition without the gene transfer in kleptoplastic sea slugs, Plakobranchus ocellatus.</title>
        <authorList>
            <person name="Maeda T."/>
            <person name="Takahashi S."/>
            <person name="Yoshida T."/>
            <person name="Shimamura S."/>
            <person name="Takaki Y."/>
            <person name="Nagai Y."/>
            <person name="Toyoda A."/>
            <person name="Suzuki Y."/>
            <person name="Arimoto A."/>
            <person name="Ishii H."/>
            <person name="Satoh N."/>
            <person name="Nishiyama T."/>
            <person name="Hasebe M."/>
            <person name="Maruyama T."/>
            <person name="Minagawa J."/>
            <person name="Obokata J."/>
            <person name="Shigenobu S."/>
        </authorList>
    </citation>
    <scope>NUCLEOTIDE SEQUENCE [LARGE SCALE GENOMIC DNA]</scope>
</reference>
<sequence length="69" mass="7639">MALVFTKSAQPPFAVIQRWAFKDGKVTYQSSILDSDDYKKSAKLNGMGFGKTFQDPCKSLGERGSRESS</sequence>
<evidence type="ECO:0000313" key="2">
    <source>
        <dbReference type="EMBL" id="GFN85987.1"/>
    </source>
</evidence>
<evidence type="ECO:0000256" key="1">
    <source>
        <dbReference type="SAM" id="MobiDB-lite"/>
    </source>
</evidence>
<accession>A0AAV3YUT6</accession>
<comment type="caution">
    <text evidence="2">The sequence shown here is derived from an EMBL/GenBank/DDBJ whole genome shotgun (WGS) entry which is preliminary data.</text>
</comment>
<organism evidence="2 3">
    <name type="scientific">Plakobranchus ocellatus</name>
    <dbReference type="NCBI Taxonomy" id="259542"/>
    <lineage>
        <taxon>Eukaryota</taxon>
        <taxon>Metazoa</taxon>
        <taxon>Spiralia</taxon>
        <taxon>Lophotrochozoa</taxon>
        <taxon>Mollusca</taxon>
        <taxon>Gastropoda</taxon>
        <taxon>Heterobranchia</taxon>
        <taxon>Euthyneura</taxon>
        <taxon>Panpulmonata</taxon>
        <taxon>Sacoglossa</taxon>
        <taxon>Placobranchoidea</taxon>
        <taxon>Plakobranchidae</taxon>
        <taxon>Plakobranchus</taxon>
    </lineage>
</organism>
<keyword evidence="3" id="KW-1185">Reference proteome</keyword>
<protein>
    <submittedName>
        <fullName evidence="2">Beta-carotene 9, 10-dioxygenase 2-like</fullName>
    </submittedName>
</protein>
<name>A0AAV3YUT6_9GAST</name>
<dbReference type="AlphaFoldDB" id="A0AAV3YUT6"/>
<feature type="region of interest" description="Disordered" evidence="1">
    <location>
        <begin position="47"/>
        <end position="69"/>
    </location>
</feature>
<dbReference type="EMBL" id="BLXT01001485">
    <property type="protein sequence ID" value="GFN85987.1"/>
    <property type="molecule type" value="Genomic_DNA"/>
</dbReference>
<proteinExistence type="predicted"/>